<dbReference type="VEuPathDB" id="PlasmoDB:PYYM_1130300"/>
<name>A0A077Y875_PLAYE</name>
<dbReference type="Proteomes" id="UP000072904">
    <property type="component" value="Chromosome 11"/>
</dbReference>
<evidence type="ECO:0000313" key="3">
    <source>
        <dbReference type="Proteomes" id="UP000072874"/>
    </source>
</evidence>
<dbReference type="EMBL" id="LK934639">
    <property type="protein sequence ID" value="CDU18982.1"/>
    <property type="molecule type" value="Genomic_DNA"/>
</dbReference>
<dbReference type="VEuPathDB" id="PlasmoDB:PY17X_1129500"/>
<dbReference type="OMA" id="YAHTHYF"/>
<protein>
    <submittedName>
        <fullName evidence="1">Uncharacterized protein</fullName>
    </submittedName>
</protein>
<dbReference type="OrthoDB" id="10503611at2759"/>
<evidence type="ECO:0000313" key="4">
    <source>
        <dbReference type="Proteomes" id="UP000072904"/>
    </source>
</evidence>
<accession>A0A077Y875</accession>
<dbReference type="Proteomes" id="UP000072874">
    <property type="component" value="Chromosome 11"/>
</dbReference>
<gene>
    <name evidence="2" type="ORF">PY17X_1129500</name>
    <name evidence="1" type="ORF">PYYM_1130300</name>
</gene>
<evidence type="ECO:0000313" key="1">
    <source>
        <dbReference type="EMBL" id="CDU18982.1"/>
    </source>
</evidence>
<evidence type="ECO:0000313" key="2">
    <source>
        <dbReference type="EMBL" id="VTZ79567.1"/>
    </source>
</evidence>
<dbReference type="RefSeq" id="XP_022812431.1">
    <property type="nucleotide sequence ID" value="XM_022956544.1"/>
</dbReference>
<reference evidence="2" key="4">
    <citation type="submission" date="2019-05" db="EMBL/GenBank/DDBJ databases">
        <authorList>
            <consortium name="Pathogen Informatics"/>
        </authorList>
    </citation>
    <scope>NUCLEOTIDE SEQUENCE</scope>
    <source>
        <strain evidence="2">17X</strain>
    </source>
</reference>
<reference evidence="3 4" key="1">
    <citation type="journal article" date="2014" name="BMC Biol.">
        <title>A comprehensive evaluation of rodent malaria parasite genomes and gene expression.</title>
        <authorList>
            <person name="Otto T.D."/>
            <person name="Bohme U."/>
            <person name="Jackson A.P."/>
            <person name="Hunt M."/>
            <person name="Franke-Fayard B."/>
            <person name="Hoeijmakers W.A."/>
            <person name="Religa A.A."/>
            <person name="Robertson L."/>
            <person name="Sanders M."/>
            <person name="Ogun S.A."/>
            <person name="Cunningham D."/>
            <person name="Erhart A."/>
            <person name="Billker O."/>
            <person name="Khan S.M."/>
            <person name="Stunnenberg H.G."/>
            <person name="Langhorne J."/>
            <person name="Holder A.A."/>
            <person name="Waters A.P."/>
            <person name="Newbold C.I."/>
            <person name="Pain A."/>
            <person name="Berriman M."/>
            <person name="Janse C.J."/>
        </authorList>
    </citation>
    <scope>NUCLEOTIDE SEQUENCE [LARGE SCALE GENOMIC DNA]</scope>
    <source>
        <strain evidence="2 3">17X</strain>
        <strain evidence="1 4">YM</strain>
    </source>
</reference>
<dbReference type="AlphaFoldDB" id="A0A077Y875"/>
<proteinExistence type="predicted"/>
<dbReference type="GeneID" id="34859983"/>
<dbReference type="EMBL" id="LM993665">
    <property type="protein sequence ID" value="VTZ79567.1"/>
    <property type="molecule type" value="Genomic_DNA"/>
</dbReference>
<sequence>MYGVYIQTTLFAYHFQSHIYQILSRFYAHTHYFISINLRYTQHFFLQFHTFKDICNLCLSFHSNISIYILKYLHYCNRCYLNVAN</sequence>
<reference evidence="2" key="2">
    <citation type="submission" date="2014-05" db="EMBL/GenBank/DDBJ databases">
        <authorList>
            <person name="Aslett M.A."/>
            <person name="De Silva N."/>
        </authorList>
    </citation>
    <scope>NUCLEOTIDE SEQUENCE</scope>
    <source>
        <strain evidence="2">17X</strain>
    </source>
</reference>
<organism evidence="1 4">
    <name type="scientific">Plasmodium yoelii</name>
    <dbReference type="NCBI Taxonomy" id="5861"/>
    <lineage>
        <taxon>Eukaryota</taxon>
        <taxon>Sar</taxon>
        <taxon>Alveolata</taxon>
        <taxon>Apicomplexa</taxon>
        <taxon>Aconoidasida</taxon>
        <taxon>Haemosporida</taxon>
        <taxon>Plasmodiidae</taxon>
        <taxon>Plasmodium</taxon>
        <taxon>Plasmodium (Vinckeia)</taxon>
    </lineage>
</organism>
<reference evidence="1" key="3">
    <citation type="submission" date="2014-05" db="EMBL/GenBank/DDBJ databases">
        <authorList>
            <person name="Aslett A.Martin."/>
            <person name="De Silva Nishadi"/>
        </authorList>
    </citation>
    <scope>NUCLEOTIDE SEQUENCE</scope>
    <source>
        <strain evidence="1">YM</strain>
    </source>
</reference>
<dbReference type="KEGG" id="pyo:PY17X_1129500"/>